<keyword evidence="2" id="KW-0812">Transmembrane</keyword>
<reference evidence="3 4" key="1">
    <citation type="journal article" date="2018" name="Mol. Biol. Evol.">
        <title>Broad Genomic Sampling Reveals a Smut Pathogenic Ancestry of the Fungal Clade Ustilaginomycotina.</title>
        <authorList>
            <person name="Kijpornyongpan T."/>
            <person name="Mondo S.J."/>
            <person name="Barry K."/>
            <person name="Sandor L."/>
            <person name="Lee J."/>
            <person name="Lipzen A."/>
            <person name="Pangilinan J."/>
            <person name="LaButti K."/>
            <person name="Hainaut M."/>
            <person name="Henrissat B."/>
            <person name="Grigoriev I.V."/>
            <person name="Spatafora J.W."/>
            <person name="Aime M.C."/>
        </authorList>
    </citation>
    <scope>NUCLEOTIDE SEQUENCE [LARGE SCALE GENOMIC DNA]</scope>
    <source>
        <strain evidence="3 4">MCA 4718</strain>
    </source>
</reference>
<feature type="region of interest" description="Disordered" evidence="1">
    <location>
        <begin position="325"/>
        <end position="349"/>
    </location>
</feature>
<dbReference type="AlphaFoldDB" id="A0A316U6W9"/>
<keyword evidence="2" id="KW-0472">Membrane</keyword>
<evidence type="ECO:0000256" key="2">
    <source>
        <dbReference type="SAM" id="Phobius"/>
    </source>
</evidence>
<feature type="compositionally biased region" description="Polar residues" evidence="1">
    <location>
        <begin position="331"/>
        <end position="342"/>
    </location>
</feature>
<feature type="region of interest" description="Disordered" evidence="1">
    <location>
        <begin position="809"/>
        <end position="973"/>
    </location>
</feature>
<feature type="transmembrane region" description="Helical" evidence="2">
    <location>
        <begin position="271"/>
        <end position="290"/>
    </location>
</feature>
<name>A0A316U6W9_9BASI</name>
<feature type="compositionally biased region" description="Low complexity" evidence="1">
    <location>
        <begin position="902"/>
        <end position="916"/>
    </location>
</feature>
<dbReference type="EMBL" id="KZ819329">
    <property type="protein sequence ID" value="PWN20093.1"/>
    <property type="molecule type" value="Genomic_DNA"/>
</dbReference>
<feature type="compositionally biased region" description="Polar residues" evidence="1">
    <location>
        <begin position="417"/>
        <end position="432"/>
    </location>
</feature>
<protein>
    <submittedName>
        <fullName evidence="3">Uncharacterized protein</fullName>
    </submittedName>
</protein>
<feature type="region of interest" description="Disordered" evidence="1">
    <location>
        <begin position="417"/>
        <end position="515"/>
    </location>
</feature>
<gene>
    <name evidence="3" type="ORF">BCV69DRAFT_299840</name>
</gene>
<organism evidence="3 4">
    <name type="scientific">Pseudomicrostroma glucosiphilum</name>
    <dbReference type="NCBI Taxonomy" id="1684307"/>
    <lineage>
        <taxon>Eukaryota</taxon>
        <taxon>Fungi</taxon>
        <taxon>Dikarya</taxon>
        <taxon>Basidiomycota</taxon>
        <taxon>Ustilaginomycotina</taxon>
        <taxon>Exobasidiomycetes</taxon>
        <taxon>Microstromatales</taxon>
        <taxon>Microstromatales incertae sedis</taxon>
        <taxon>Pseudomicrostroma</taxon>
    </lineage>
</organism>
<feature type="transmembrane region" description="Helical" evidence="2">
    <location>
        <begin position="187"/>
        <end position="212"/>
    </location>
</feature>
<feature type="region of interest" description="Disordered" evidence="1">
    <location>
        <begin position="601"/>
        <end position="796"/>
    </location>
</feature>
<feature type="transmembrane region" description="Helical" evidence="2">
    <location>
        <begin position="71"/>
        <end position="91"/>
    </location>
</feature>
<feature type="transmembrane region" description="Helical" evidence="2">
    <location>
        <begin position="32"/>
        <end position="59"/>
    </location>
</feature>
<feature type="compositionally biased region" description="Low complexity" evidence="1">
    <location>
        <begin position="738"/>
        <end position="747"/>
    </location>
</feature>
<proteinExistence type="predicted"/>
<feature type="compositionally biased region" description="Polar residues" evidence="1">
    <location>
        <begin position="501"/>
        <end position="514"/>
    </location>
</feature>
<feature type="compositionally biased region" description="Low complexity" evidence="1">
    <location>
        <begin position="783"/>
        <end position="796"/>
    </location>
</feature>
<sequence length="986" mass="106511">MAATPLPGDAVMTTVQVLCYSTEEVKQEKASLAFLMSLGFFHSAGFFLSTMCFISMAILMKSSRLLRSPIFFLLLIAIMSGAASTLMAVISHQHNLLDDPKMIKEVWSTKMMTISLSLLGLVPILADTTMIFRIMLFYPREDPKLFRKGLLVIAIPIIFKFARMGLQTISRIQALQLWKAQDMTAPFAWNVCWILNALDPALCTIFICCKLHRMSLRARSNKSKKGPSRIYKYLRTALWTSAAAAVPPIAFAVTMGVLLFSNQGSTAVRLYVAHLYGWSIIIAACFSSFWPEIQASHSKKGEATAPRFVIGFDNDLHRDIHDPVTRLPAGTSGSPNEASSFGSAAKERQMGERNGLSALDFHDGVQTMGLQSYGRQDRLQTLGVTSGVNPKHAHTWASPSPEDTSVAFTRRPVNLTPELTSAALPSNSTSNAMFKGKRQPVDAAESKQGHLAHPLDSPSTYSRASIEQELTADQPLQEKRYGSSSSESSAYQPHLPLTGNPRASSTPSLASTTEGWGCARPVTALEGYEEIDIEHTEELAPGEALPARNVSPSPVRTRDLALVTKQQQRNARPTLLRQFSDGATIASSLPKSPALVRSASQHVPHFRQASHSSTGSAWSKLDPTVSASTIPLARRKPSFRLQHLPPSSSRAEKDEHQEHVQDEAGKRESHYVLAPAPASTSGDAVDEPAMHHWRTASAASEPTVGAGAGVGAPPLMPPRRRAASPQSYQASHPPLSSQQQQQQQQQQHYHHHQQQQQQYRQQQQQQQQVQQQRQKRQEEQRLRSGSASSSSLSASGLSLAPLPASLSARAPRSAPAAPSSTGSMGAAGFAGQQQVQQLSRRGEGQGQRQEPEPERERDYYEQPYPPRVHNNSHGHGQSHAHAHDQGHTQGHGRGLLPSPGASSSSTSTSTSTSTSSHGTRSAFGFSFGHGQKPRPLSIGSGRSLGVGTGSGSRSAGGAGGRGGGGDASPVDLGSIGIFTETYVRVE</sequence>
<evidence type="ECO:0000313" key="4">
    <source>
        <dbReference type="Proteomes" id="UP000245942"/>
    </source>
</evidence>
<feature type="region of interest" description="Disordered" evidence="1">
    <location>
        <begin position="385"/>
        <end position="405"/>
    </location>
</feature>
<dbReference type="Proteomes" id="UP000245942">
    <property type="component" value="Unassembled WGS sequence"/>
</dbReference>
<feature type="compositionally biased region" description="Basic and acidic residues" evidence="1">
    <location>
        <begin position="650"/>
        <end position="670"/>
    </location>
</feature>
<feature type="transmembrane region" description="Helical" evidence="2">
    <location>
        <begin position="111"/>
        <end position="138"/>
    </location>
</feature>
<feature type="compositionally biased region" description="Gly residues" evidence="1">
    <location>
        <begin position="942"/>
        <end position="966"/>
    </location>
</feature>
<accession>A0A316U6W9</accession>
<keyword evidence="2" id="KW-1133">Transmembrane helix</keyword>
<evidence type="ECO:0000256" key="1">
    <source>
        <dbReference type="SAM" id="MobiDB-lite"/>
    </source>
</evidence>
<keyword evidence="4" id="KW-1185">Reference proteome</keyword>
<feature type="compositionally biased region" description="Low complexity" evidence="1">
    <location>
        <begin position="754"/>
        <end position="772"/>
    </location>
</feature>
<feature type="compositionally biased region" description="Polar residues" evidence="1">
    <location>
        <begin position="726"/>
        <end position="737"/>
    </location>
</feature>
<feature type="transmembrane region" description="Helical" evidence="2">
    <location>
        <begin position="150"/>
        <end position="167"/>
    </location>
</feature>
<dbReference type="GeneID" id="37016108"/>
<evidence type="ECO:0000313" key="3">
    <source>
        <dbReference type="EMBL" id="PWN20093.1"/>
    </source>
</evidence>
<feature type="compositionally biased region" description="Low complexity" evidence="1">
    <location>
        <begin position="809"/>
        <end position="837"/>
    </location>
</feature>
<dbReference type="STRING" id="1684307.A0A316U6W9"/>
<dbReference type="RefSeq" id="XP_025347253.1">
    <property type="nucleotide sequence ID" value="XM_025494374.1"/>
</dbReference>
<feature type="compositionally biased region" description="Basic residues" evidence="1">
    <location>
        <begin position="870"/>
        <end position="880"/>
    </location>
</feature>
<feature type="compositionally biased region" description="Basic and acidic residues" evidence="1">
    <location>
        <begin position="849"/>
        <end position="860"/>
    </location>
</feature>
<feature type="transmembrane region" description="Helical" evidence="2">
    <location>
        <begin position="233"/>
        <end position="259"/>
    </location>
</feature>